<organism evidence="10 11">
    <name type="scientific">Anaerocolumna xylanovorans DSM 12503</name>
    <dbReference type="NCBI Taxonomy" id="1121345"/>
    <lineage>
        <taxon>Bacteria</taxon>
        <taxon>Bacillati</taxon>
        <taxon>Bacillota</taxon>
        <taxon>Clostridia</taxon>
        <taxon>Lachnospirales</taxon>
        <taxon>Lachnospiraceae</taxon>
        <taxon>Anaerocolumna</taxon>
    </lineage>
</organism>
<dbReference type="GO" id="GO:0016887">
    <property type="term" value="F:ATP hydrolysis activity"/>
    <property type="evidence" value="ECO:0007669"/>
    <property type="project" value="InterPro"/>
</dbReference>
<comment type="similarity">
    <text evidence="2">Belongs to the ABC transporter superfamily.</text>
</comment>
<accession>A0A1M7YKL0</accession>
<evidence type="ECO:0000256" key="2">
    <source>
        <dbReference type="ARBA" id="ARBA00005417"/>
    </source>
</evidence>
<dbReference type="CDD" id="cd03225">
    <property type="entry name" value="ABC_cobalt_CbiO_domain1"/>
    <property type="match status" value="1"/>
</dbReference>
<dbReference type="SUPFAM" id="SSF52540">
    <property type="entry name" value="P-loop containing nucleoside triphosphate hydrolases"/>
    <property type="match status" value="1"/>
</dbReference>
<keyword evidence="4" id="KW-1003">Cell membrane</keyword>
<keyword evidence="6 10" id="KW-0067">ATP-binding</keyword>
<feature type="domain" description="ABC transporter" evidence="9">
    <location>
        <begin position="27"/>
        <end position="257"/>
    </location>
</feature>
<dbReference type="PROSITE" id="PS00211">
    <property type="entry name" value="ABC_TRANSPORTER_1"/>
    <property type="match status" value="1"/>
</dbReference>
<dbReference type="EMBL" id="FRFD01000012">
    <property type="protein sequence ID" value="SHO53116.1"/>
    <property type="molecule type" value="Genomic_DNA"/>
</dbReference>
<dbReference type="PANTHER" id="PTHR43553">
    <property type="entry name" value="HEAVY METAL TRANSPORTER"/>
    <property type="match status" value="1"/>
</dbReference>
<dbReference type="GO" id="GO:0005524">
    <property type="term" value="F:ATP binding"/>
    <property type="evidence" value="ECO:0007669"/>
    <property type="project" value="UniProtKB-KW"/>
</dbReference>
<evidence type="ECO:0000256" key="1">
    <source>
        <dbReference type="ARBA" id="ARBA00004202"/>
    </source>
</evidence>
<keyword evidence="8" id="KW-0472">Membrane</keyword>
<dbReference type="Proteomes" id="UP000184612">
    <property type="component" value="Unassembled WGS sequence"/>
</dbReference>
<keyword evidence="11" id="KW-1185">Reference proteome</keyword>
<evidence type="ECO:0000313" key="11">
    <source>
        <dbReference type="Proteomes" id="UP000184612"/>
    </source>
</evidence>
<keyword evidence="7" id="KW-1278">Translocase</keyword>
<evidence type="ECO:0000256" key="5">
    <source>
        <dbReference type="ARBA" id="ARBA00022741"/>
    </source>
</evidence>
<keyword evidence="5" id="KW-0547">Nucleotide-binding</keyword>
<evidence type="ECO:0000256" key="3">
    <source>
        <dbReference type="ARBA" id="ARBA00022448"/>
    </source>
</evidence>
<dbReference type="Pfam" id="PF00005">
    <property type="entry name" value="ABC_tran"/>
    <property type="match status" value="1"/>
</dbReference>
<dbReference type="STRING" id="1121345.SAMN02745217_03970"/>
<dbReference type="InterPro" id="IPR050095">
    <property type="entry name" value="ECF_ABC_transporter_ATP-bd"/>
</dbReference>
<dbReference type="InterPro" id="IPR003439">
    <property type="entry name" value="ABC_transporter-like_ATP-bd"/>
</dbReference>
<protein>
    <submittedName>
        <fullName evidence="10">Cobalt/nickel transport system ATP-binding protein</fullName>
    </submittedName>
</protein>
<proteinExistence type="inferred from homology"/>
<evidence type="ECO:0000313" key="10">
    <source>
        <dbReference type="EMBL" id="SHO53116.1"/>
    </source>
</evidence>
<dbReference type="AlphaFoldDB" id="A0A1M7YKL0"/>
<evidence type="ECO:0000256" key="7">
    <source>
        <dbReference type="ARBA" id="ARBA00022967"/>
    </source>
</evidence>
<reference evidence="10 11" key="1">
    <citation type="submission" date="2016-12" db="EMBL/GenBank/DDBJ databases">
        <authorList>
            <person name="Song W.-J."/>
            <person name="Kurnit D.M."/>
        </authorList>
    </citation>
    <scope>NUCLEOTIDE SEQUENCE [LARGE SCALE GENOMIC DNA]</scope>
    <source>
        <strain evidence="10 11">DSM 12503</strain>
    </source>
</reference>
<comment type="subcellular location">
    <subcellularLocation>
        <location evidence="1">Cell membrane</location>
        <topology evidence="1">Peripheral membrane protein</topology>
    </subcellularLocation>
</comment>
<evidence type="ECO:0000259" key="9">
    <source>
        <dbReference type="PROSITE" id="PS50893"/>
    </source>
</evidence>
<gene>
    <name evidence="10" type="ORF">SAMN02745217_03970</name>
</gene>
<dbReference type="InterPro" id="IPR027417">
    <property type="entry name" value="P-loop_NTPase"/>
</dbReference>
<dbReference type="Gene3D" id="3.40.50.300">
    <property type="entry name" value="P-loop containing nucleotide triphosphate hydrolases"/>
    <property type="match status" value="1"/>
</dbReference>
<dbReference type="OrthoDB" id="9784332at2"/>
<dbReference type="FunFam" id="3.40.50.300:FF:000224">
    <property type="entry name" value="Energy-coupling factor transporter ATP-binding protein EcfA"/>
    <property type="match status" value="1"/>
</dbReference>
<evidence type="ECO:0000256" key="8">
    <source>
        <dbReference type="ARBA" id="ARBA00023136"/>
    </source>
</evidence>
<keyword evidence="3" id="KW-0813">Transport</keyword>
<dbReference type="GO" id="GO:0042626">
    <property type="term" value="F:ATPase-coupled transmembrane transporter activity"/>
    <property type="evidence" value="ECO:0007669"/>
    <property type="project" value="TreeGrafter"/>
</dbReference>
<evidence type="ECO:0000256" key="4">
    <source>
        <dbReference type="ARBA" id="ARBA00022475"/>
    </source>
</evidence>
<dbReference type="GO" id="GO:0043190">
    <property type="term" value="C:ATP-binding cassette (ABC) transporter complex"/>
    <property type="evidence" value="ECO:0007669"/>
    <property type="project" value="TreeGrafter"/>
</dbReference>
<dbReference type="PANTHER" id="PTHR43553:SF24">
    <property type="entry name" value="ENERGY-COUPLING FACTOR TRANSPORTER ATP-BINDING PROTEIN ECFA1"/>
    <property type="match status" value="1"/>
</dbReference>
<dbReference type="InterPro" id="IPR003593">
    <property type="entry name" value="AAA+_ATPase"/>
</dbReference>
<dbReference type="SMART" id="SM00382">
    <property type="entry name" value="AAA"/>
    <property type="match status" value="1"/>
</dbReference>
<dbReference type="InterPro" id="IPR017871">
    <property type="entry name" value="ABC_transporter-like_CS"/>
</dbReference>
<sequence length="275" mass="30234">MWLAKAKDSVKNIKVNTNQENGYKGIIECSNLSFSYESGMEILKDITFTTREGESVGIVGANGAGKSTLLRILVGLETTYSGEVLIDKIPVSRDTLAAVRAHAGYLFQDSDNQLFTQSVYQDVAFAPRNYGLGEEDVDKRVMEALNTMGITHLKDKQIYKMSGGEKKMASIATLLSMTPDILLFDEPSIALDPSNRRTLINVLNRLELTKLIASHDLDLILETCSRVILISEGGIVKEGPAEEILKDKKLLESNHLELPLCMQGYTPFKGGSGEN</sequence>
<dbReference type="PROSITE" id="PS50893">
    <property type="entry name" value="ABC_TRANSPORTER_2"/>
    <property type="match status" value="1"/>
</dbReference>
<name>A0A1M7YKL0_9FIRM</name>
<dbReference type="InterPro" id="IPR015856">
    <property type="entry name" value="ABC_transpr_CbiO/EcfA_su"/>
</dbReference>
<evidence type="ECO:0000256" key="6">
    <source>
        <dbReference type="ARBA" id="ARBA00022840"/>
    </source>
</evidence>